<organism evidence="1 2">
    <name type="scientific">Bacillus amyloliquefaciens (strain ATCC 23350 / DSM 7 / BCRC 11601 / CCUG 28519 / NBRC 15535 / NRRL B-14393 / F)</name>
    <dbReference type="NCBI Taxonomy" id="692420"/>
    <lineage>
        <taxon>Bacteria</taxon>
        <taxon>Bacillati</taxon>
        <taxon>Bacillota</taxon>
        <taxon>Bacilli</taxon>
        <taxon>Bacillales</taxon>
        <taxon>Bacillaceae</taxon>
        <taxon>Bacillus</taxon>
        <taxon>Bacillus amyloliquefaciens group</taxon>
    </lineage>
</organism>
<dbReference type="Proteomes" id="UP000006562">
    <property type="component" value="Chromosome"/>
</dbReference>
<accession>A0A9P1NIM4</accession>
<dbReference type="AlphaFoldDB" id="A0A9P1NIM4"/>
<dbReference type="EMBL" id="FN597644">
    <property type="protein sequence ID" value="CBI43615.1"/>
    <property type="molecule type" value="Genomic_DNA"/>
</dbReference>
<name>A0A9P1NIM4_BACAS</name>
<evidence type="ECO:0000313" key="2">
    <source>
        <dbReference type="Proteomes" id="UP000006562"/>
    </source>
</evidence>
<evidence type="ECO:0000313" key="1">
    <source>
        <dbReference type="EMBL" id="CBI43615.1"/>
    </source>
</evidence>
<reference evidence="2" key="2">
    <citation type="journal article" date="2011" name="J. Biotechnol.">
        <title>Genome sequence of B. amyloliquefaciens type strain DSM7(T) reveals differences to plant-associated B. amyloliquefaciens FZB42.</title>
        <authorList>
            <person name="Ruckert C."/>
            <person name="Blom J."/>
            <person name="Chen X."/>
            <person name="Reva O."/>
            <person name="Borriss R."/>
        </authorList>
    </citation>
    <scope>NUCLEOTIDE SEQUENCE [LARGE SCALE GENOMIC DNA]</scope>
    <source>
        <strain evidence="2">DSM 7</strain>
    </source>
</reference>
<keyword evidence="2" id="KW-1185">Reference proteome</keyword>
<reference evidence="1 2" key="1">
    <citation type="journal article" date="2011" name="Int. J. Syst. Evol. Microbiol.">
        <title>Relationship of Bacillus amyloliquefaciens clades associated with strains DSM 7T and FZB42T: a proposal for Bacillus amyloliquefaciens subsp. amyloliquefaciens subsp. nov. and Bacillus amyloliquefaciens subsp. plantarum subsp. nov. based on complete genome sequence comparisons.</title>
        <authorList>
            <person name="Borriss R."/>
            <person name="Chen X.H."/>
            <person name="Rueckert C."/>
            <person name="Blom J."/>
            <person name="Becker A."/>
            <person name="Baumgarth B."/>
            <person name="Fan B."/>
            <person name="Pukall R."/>
            <person name="Schumann P."/>
            <person name="Sproer C."/>
            <person name="Junge H."/>
            <person name="Vater J."/>
            <person name="Puhler A."/>
            <person name="Klenk H.P."/>
        </authorList>
    </citation>
    <scope>NUCLEOTIDE SEQUENCE [LARGE SCALE GENOMIC DNA]</scope>
    <source>
        <strain evidence="2">DSM 7</strain>
    </source>
</reference>
<dbReference type="RefSeq" id="WP_013352968.1">
    <property type="nucleotide sequence ID" value="NC_014551.1"/>
</dbReference>
<sequence>MDYFLKVKYFTGKSKTYSYETVLEEFSEEKRKAFLSELYQLYNQNKVSLECKCNHLEQVRMQINHRKGYSGKELYYFSTFPGDKEKHTPYCNFYGDSYSSLYNQNWITKEGELSVKFKNTDFVLNKQKRNRKSGNNRRKSEKKMIQDKIGMFGFLTHWITETWNGVNKYRFEQDIPFPTKIDFYKALVSKSKKIKIGRGLSLHNVLYRMGSLNRSYYIERDHKNCMFVILSYIDHEEIEDGFDGYLVHLDSIEDKEIKKFVCSKERWDIVVENQNLNQHCWVGGWVKNTGGNTPPEFIDIAIVPSNSHGLWSESSYEIKFYDLLCQEKRFFQKPYSTKNYPEWNGMKPDAILLDTSPKTIIEVFGRSLSDEDYHARRDEKIKHFSKLENYNFWYWDAFRNKKIPNLPEKHSTTLTEGALRRST</sequence>
<dbReference type="KEGG" id="bao:BAMF_2489"/>
<protein>
    <recommendedName>
        <fullName evidence="3">DUF1173 family protein</fullName>
    </recommendedName>
</protein>
<proteinExistence type="predicted"/>
<gene>
    <name evidence="1" type="ordered locus">BAMF_2489</name>
</gene>
<evidence type="ECO:0008006" key="3">
    <source>
        <dbReference type="Google" id="ProtNLM"/>
    </source>
</evidence>